<comment type="caution">
    <text evidence="2">The sequence shown here is derived from an EMBL/GenBank/DDBJ whole genome shotgun (WGS) entry which is preliminary data.</text>
</comment>
<proteinExistence type="predicted"/>
<keyword evidence="3" id="KW-1185">Reference proteome</keyword>
<dbReference type="EMBL" id="VUJU01009401">
    <property type="protein sequence ID" value="KAF0720847.1"/>
    <property type="molecule type" value="Genomic_DNA"/>
</dbReference>
<feature type="domain" description="HAT C-terminal dimerisation" evidence="1">
    <location>
        <begin position="444"/>
        <end position="486"/>
    </location>
</feature>
<dbReference type="OrthoDB" id="6604423at2759"/>
<sequence>IDQQNSLSTCDSDQDEPNKELLEKHKELDQSTSMISVEQPVITNVWVPPPNYSFPITDKNKNRGLRFQYKWLTEFEWLTYSELKMGAFCKFCTVFAKSDGVNNQPLGQLAVRALDEWVNAKQLDLERVEQIKSNRKKLIPIINCVILCGRQEIALRGHKDSGNSNNQSTNLGNFRAILNYRSEGDDYLKHHLEEQGRNKYITPQVQNEIISACGEIILKEIVNENTLLRFYTLGLTECGINCNFLYGQGYDGAKNMSGQFNGAQTHIRTTFPKAIYVNCVAHSLNLALLFSYGLPLCKQLQRERIDLKEAVNLTEDIDMSAKLDIEITLKRIIKKQKNRANPITDGELNLETYYRITVFLPYLDYFITELQERFLSHSDIFKGFECLFSTNSNLTEYEELSFKRLVEFYSSDVECFDKSFFELKLWKRKCEKLPKSGLQALIMCDEQIYPNIFLLLKILCTLPVSTTSPERMFSTLKGVKTYLRNTIG</sequence>
<gene>
    <name evidence="2" type="ORF">FWK35_00029273</name>
</gene>
<dbReference type="InterPro" id="IPR008906">
    <property type="entry name" value="HATC_C_dom"/>
</dbReference>
<reference evidence="2 3" key="1">
    <citation type="submission" date="2019-08" db="EMBL/GenBank/DDBJ databases">
        <title>Whole genome of Aphis craccivora.</title>
        <authorList>
            <person name="Voronova N.V."/>
            <person name="Shulinski R.S."/>
            <person name="Bandarenka Y.V."/>
            <person name="Zhorov D.G."/>
            <person name="Warner D."/>
        </authorList>
    </citation>
    <scope>NUCLEOTIDE SEQUENCE [LARGE SCALE GENOMIC DNA]</scope>
    <source>
        <strain evidence="2">180601</strain>
        <tissue evidence="2">Whole Body</tissue>
    </source>
</reference>
<dbReference type="Proteomes" id="UP000478052">
    <property type="component" value="Unassembled WGS sequence"/>
</dbReference>
<feature type="non-terminal residue" evidence="2">
    <location>
        <position position="488"/>
    </location>
</feature>
<dbReference type="Pfam" id="PF05699">
    <property type="entry name" value="Dimer_Tnp_hAT"/>
    <property type="match status" value="1"/>
</dbReference>
<dbReference type="AlphaFoldDB" id="A0A6G0W272"/>
<dbReference type="SUPFAM" id="SSF53098">
    <property type="entry name" value="Ribonuclease H-like"/>
    <property type="match status" value="1"/>
</dbReference>
<dbReference type="PANTHER" id="PTHR45749">
    <property type="match status" value="1"/>
</dbReference>
<name>A0A6G0W272_APHCR</name>
<evidence type="ECO:0000313" key="2">
    <source>
        <dbReference type="EMBL" id="KAF0720847.1"/>
    </source>
</evidence>
<dbReference type="InterPro" id="IPR012337">
    <property type="entry name" value="RNaseH-like_sf"/>
</dbReference>
<protein>
    <submittedName>
        <fullName evidence="2">Zinc finger MYM-type protein 1-like</fullName>
    </submittedName>
</protein>
<evidence type="ECO:0000313" key="3">
    <source>
        <dbReference type="Proteomes" id="UP000478052"/>
    </source>
</evidence>
<accession>A0A6G0W272</accession>
<evidence type="ECO:0000259" key="1">
    <source>
        <dbReference type="Pfam" id="PF05699"/>
    </source>
</evidence>
<dbReference type="PANTHER" id="PTHR45749:SF37">
    <property type="entry name" value="OS05G0311600 PROTEIN"/>
    <property type="match status" value="1"/>
</dbReference>
<dbReference type="GO" id="GO:0046983">
    <property type="term" value="F:protein dimerization activity"/>
    <property type="evidence" value="ECO:0007669"/>
    <property type="project" value="InterPro"/>
</dbReference>
<organism evidence="2 3">
    <name type="scientific">Aphis craccivora</name>
    <name type="common">Cowpea aphid</name>
    <dbReference type="NCBI Taxonomy" id="307492"/>
    <lineage>
        <taxon>Eukaryota</taxon>
        <taxon>Metazoa</taxon>
        <taxon>Ecdysozoa</taxon>
        <taxon>Arthropoda</taxon>
        <taxon>Hexapoda</taxon>
        <taxon>Insecta</taxon>
        <taxon>Pterygota</taxon>
        <taxon>Neoptera</taxon>
        <taxon>Paraneoptera</taxon>
        <taxon>Hemiptera</taxon>
        <taxon>Sternorrhyncha</taxon>
        <taxon>Aphidomorpha</taxon>
        <taxon>Aphidoidea</taxon>
        <taxon>Aphididae</taxon>
        <taxon>Aphidini</taxon>
        <taxon>Aphis</taxon>
        <taxon>Aphis</taxon>
    </lineage>
</organism>
<feature type="non-terminal residue" evidence="2">
    <location>
        <position position="1"/>
    </location>
</feature>